<dbReference type="PRINTS" id="PR00368">
    <property type="entry name" value="FADPNR"/>
</dbReference>
<evidence type="ECO:0000256" key="6">
    <source>
        <dbReference type="ARBA" id="ARBA00023002"/>
    </source>
</evidence>
<dbReference type="Gene3D" id="3.50.50.100">
    <property type="match status" value="1"/>
</dbReference>
<dbReference type="SUPFAM" id="SSF51905">
    <property type="entry name" value="FAD/NAD(P)-binding domain"/>
    <property type="match status" value="2"/>
</dbReference>
<keyword evidence="6 11" id="KW-0560">Oxidoreductase</keyword>
<comment type="caution">
    <text evidence="11">The sequence shown here is derived from an EMBL/GenBank/DDBJ whole genome shotgun (WGS) entry which is preliminary data.</text>
</comment>
<dbReference type="PRINTS" id="PR00411">
    <property type="entry name" value="PNDRDTASEI"/>
</dbReference>
<keyword evidence="7" id="KW-0520">NAD</keyword>
<dbReference type="Pfam" id="PF22366">
    <property type="entry name" value="NDH2_C"/>
    <property type="match status" value="1"/>
</dbReference>
<dbReference type="Proteomes" id="UP000006334">
    <property type="component" value="Unassembled WGS sequence"/>
</dbReference>
<comment type="similarity">
    <text evidence="1">Belongs to the NADH dehydrogenase family.</text>
</comment>
<sequence length="429" mass="47429">MSQLNLKKHHIVVIGAGFGGIDFVNHLKHRDVQITLIDKRNHHLFQPLLYQVASASLAPSEIAWPVRHLFRNRKDVRTLMAEVVDIDKVLRKVILSSGDCILYDSLVIATGATHTYFGNDNWAPYALSLKTLEDATKIRSKILTAFEKAEHSKDDKLKDALQTFVVVGGGATGVEIAGTIAELAHNTLKKDFRFLDTTKTKVLLIEAGPRVLPMFPESLSRYTTKSLEKLGIKVLTNSPVTNCDSEGVVFNGERLMTFNIIWAAGVKASPAAVWLGAESDWAGRVIVDSYLNVPSFPEIFVIGDTASVKMSDGSDVPGIAPAAKQGGEYVANVINNKLKKKPHLKPFKYNHQGNFATIGRSLAVIDLGFIKLRGGVAWWIWKLVHIYFLVGIRSRLSVAISWVWNHTFGYRSSRIIVGDTQEKEGAESN</sequence>
<dbReference type="EMBL" id="BAEN01000016">
    <property type="protein sequence ID" value="GAC13296.1"/>
    <property type="molecule type" value="Genomic_DNA"/>
</dbReference>
<dbReference type="Pfam" id="PF07992">
    <property type="entry name" value="Pyr_redox_2"/>
    <property type="match status" value="1"/>
</dbReference>
<accession>K6XNS2</accession>
<evidence type="ECO:0000256" key="5">
    <source>
        <dbReference type="ARBA" id="ARBA00022946"/>
    </source>
</evidence>
<dbReference type="PANTHER" id="PTHR43706:SF47">
    <property type="entry name" value="EXTERNAL NADH-UBIQUINONE OXIDOREDUCTASE 1, MITOCHONDRIAL-RELATED"/>
    <property type="match status" value="1"/>
</dbReference>
<evidence type="ECO:0000256" key="8">
    <source>
        <dbReference type="ARBA" id="ARBA00047599"/>
    </source>
</evidence>
<dbReference type="InterPro" id="IPR023753">
    <property type="entry name" value="FAD/NAD-binding_dom"/>
</dbReference>
<feature type="domain" description="FAD/NAD(P)-binding" evidence="9">
    <location>
        <begin position="10"/>
        <end position="325"/>
    </location>
</feature>
<name>K6XNS2_9ALTE</name>
<keyword evidence="12" id="KW-1185">Reference proteome</keyword>
<feature type="domain" description="External alternative NADH-ubiquinone oxidoreductase-like C-terminal" evidence="10">
    <location>
        <begin position="351"/>
        <end position="409"/>
    </location>
</feature>
<evidence type="ECO:0000256" key="2">
    <source>
        <dbReference type="ARBA" id="ARBA00012637"/>
    </source>
</evidence>
<evidence type="ECO:0000256" key="3">
    <source>
        <dbReference type="ARBA" id="ARBA00022630"/>
    </source>
</evidence>
<keyword evidence="4" id="KW-0274">FAD</keyword>
<proteinExistence type="inferred from homology"/>
<evidence type="ECO:0000259" key="10">
    <source>
        <dbReference type="Pfam" id="PF22366"/>
    </source>
</evidence>
<dbReference type="InterPro" id="IPR036188">
    <property type="entry name" value="FAD/NAD-bd_sf"/>
</dbReference>
<dbReference type="eggNOG" id="COG1252">
    <property type="taxonomic scope" value="Bacteria"/>
</dbReference>
<gene>
    <name evidence="11" type="primary">ndh</name>
    <name evidence="11" type="ORF">GLIP_0650</name>
</gene>
<dbReference type="AlphaFoldDB" id="K6XNS2"/>
<dbReference type="EC" id="1.6.5.9" evidence="2"/>
<comment type="catalytic activity">
    <reaction evidence="8">
        <text>a quinone + NADH + H(+) = a quinol + NAD(+)</text>
        <dbReference type="Rhea" id="RHEA:46160"/>
        <dbReference type="ChEBI" id="CHEBI:15378"/>
        <dbReference type="ChEBI" id="CHEBI:24646"/>
        <dbReference type="ChEBI" id="CHEBI:57540"/>
        <dbReference type="ChEBI" id="CHEBI:57945"/>
        <dbReference type="ChEBI" id="CHEBI:132124"/>
        <dbReference type="EC" id="1.6.5.9"/>
    </reaction>
</comment>
<evidence type="ECO:0000256" key="4">
    <source>
        <dbReference type="ARBA" id="ARBA00022827"/>
    </source>
</evidence>
<organism evidence="11 12">
    <name type="scientific">Aliiglaciecola lipolytica E3</name>
    <dbReference type="NCBI Taxonomy" id="1127673"/>
    <lineage>
        <taxon>Bacteria</taxon>
        <taxon>Pseudomonadati</taxon>
        <taxon>Pseudomonadota</taxon>
        <taxon>Gammaproteobacteria</taxon>
        <taxon>Alteromonadales</taxon>
        <taxon>Alteromonadaceae</taxon>
        <taxon>Aliiglaciecola</taxon>
    </lineage>
</organism>
<keyword evidence="3" id="KW-0285">Flavoprotein</keyword>
<evidence type="ECO:0000256" key="1">
    <source>
        <dbReference type="ARBA" id="ARBA00005272"/>
    </source>
</evidence>
<dbReference type="RefSeq" id="WP_008843116.1">
    <property type="nucleotide sequence ID" value="NZ_BAEN01000016.1"/>
</dbReference>
<dbReference type="OrthoDB" id="9808980at2"/>
<evidence type="ECO:0000256" key="7">
    <source>
        <dbReference type="ARBA" id="ARBA00023027"/>
    </source>
</evidence>
<protein>
    <recommendedName>
        <fullName evidence="2">NADH:ubiquinone reductase (non-electrogenic)</fullName>
        <ecNumber evidence="2">1.6.5.9</ecNumber>
    </recommendedName>
</protein>
<dbReference type="InterPro" id="IPR054585">
    <property type="entry name" value="NDH2-like_C"/>
</dbReference>
<dbReference type="PANTHER" id="PTHR43706">
    <property type="entry name" value="NADH DEHYDROGENASE"/>
    <property type="match status" value="1"/>
</dbReference>
<reference evidence="11 12" key="1">
    <citation type="journal article" date="2017" name="Antonie Van Leeuwenhoek">
        <title>Rhizobium rhizosphaerae sp. nov., a novel species isolated from rice rhizosphere.</title>
        <authorList>
            <person name="Zhao J.J."/>
            <person name="Zhang J."/>
            <person name="Zhang R.J."/>
            <person name="Zhang C.W."/>
            <person name="Yin H.Q."/>
            <person name="Zhang X.X."/>
        </authorList>
    </citation>
    <scope>NUCLEOTIDE SEQUENCE [LARGE SCALE GENOMIC DNA]</scope>
    <source>
        <strain evidence="11 12">E3</strain>
    </source>
</reference>
<evidence type="ECO:0000313" key="11">
    <source>
        <dbReference type="EMBL" id="GAC13296.1"/>
    </source>
</evidence>
<dbReference type="GO" id="GO:0050136">
    <property type="term" value="F:NADH dehydrogenase (quinone) (non-electrogenic) activity"/>
    <property type="evidence" value="ECO:0007669"/>
    <property type="project" value="UniProtKB-EC"/>
</dbReference>
<dbReference type="STRING" id="1127673.GLIP_0650"/>
<evidence type="ECO:0000259" key="9">
    <source>
        <dbReference type="Pfam" id="PF07992"/>
    </source>
</evidence>
<evidence type="ECO:0000313" key="12">
    <source>
        <dbReference type="Proteomes" id="UP000006334"/>
    </source>
</evidence>
<keyword evidence="5" id="KW-0809">Transit peptide</keyword>
<dbReference type="InterPro" id="IPR045024">
    <property type="entry name" value="NDH-2"/>
</dbReference>